<keyword evidence="2" id="KW-0238">DNA-binding</keyword>
<dbReference type="EMBL" id="SMTF01000003">
    <property type="protein sequence ID" value="TDK25997.1"/>
    <property type="molecule type" value="Genomic_DNA"/>
</dbReference>
<dbReference type="InterPro" id="IPR057727">
    <property type="entry name" value="WCX_dom"/>
</dbReference>
<dbReference type="OrthoDB" id="9807255at2"/>
<proteinExistence type="predicted"/>
<dbReference type="PROSITE" id="PS52050">
    <property type="entry name" value="WYL"/>
    <property type="match status" value="1"/>
</dbReference>
<dbReference type="PROSITE" id="PS00894">
    <property type="entry name" value="HTH_DEOR_1"/>
    <property type="match status" value="1"/>
</dbReference>
<evidence type="ECO:0000256" key="2">
    <source>
        <dbReference type="ARBA" id="ARBA00023125"/>
    </source>
</evidence>
<dbReference type="PROSITE" id="PS51000">
    <property type="entry name" value="HTH_DEOR_2"/>
    <property type="match status" value="1"/>
</dbReference>
<dbReference type="AlphaFoldDB" id="A0A4R5TXQ9"/>
<dbReference type="InterPro" id="IPR028349">
    <property type="entry name" value="PafC-like"/>
</dbReference>
<dbReference type="Pfam" id="PF25583">
    <property type="entry name" value="WCX"/>
    <property type="match status" value="1"/>
</dbReference>
<dbReference type="InterPro" id="IPR001034">
    <property type="entry name" value="DeoR_HTH"/>
</dbReference>
<evidence type="ECO:0000256" key="3">
    <source>
        <dbReference type="ARBA" id="ARBA00023163"/>
    </source>
</evidence>
<keyword evidence="3" id="KW-0804">Transcription</keyword>
<comment type="caution">
    <text evidence="5">The sequence shown here is derived from an EMBL/GenBank/DDBJ whole genome shotgun (WGS) entry which is preliminary data.</text>
</comment>
<keyword evidence="6" id="KW-1185">Reference proteome</keyword>
<dbReference type="InterPro" id="IPR036388">
    <property type="entry name" value="WH-like_DNA-bd_sf"/>
</dbReference>
<dbReference type="RefSeq" id="WP_133321029.1">
    <property type="nucleotide sequence ID" value="NZ_SMTF01000003.1"/>
</dbReference>
<dbReference type="InterPro" id="IPR036390">
    <property type="entry name" value="WH_DNA-bd_sf"/>
</dbReference>
<dbReference type="InterPro" id="IPR051534">
    <property type="entry name" value="CBASS_pafABC_assoc_protein"/>
</dbReference>
<sequence length="335" mass="36769">MLQTSSRLLRLLSLLQSRHEWSGAALAERLAITPRTVRRDVDRLRSLGYPVASSGGVSGGYRLAAGSNLPPLLLDDDEALAVSLGLRLATAGTVTGMEDSALRALAKLEQVMPLRLRKRVRNLHAAVELLDFGGPRIAHELLAALAGACRAFHCVQLRYVDKQGNATAREVEPHALVSAGSRWYLLAWDRMREEWRTFRVDRIDAMQETGTRFLPRKVPGGNAAAHVARALSIEPHVLKARIVLHAPLARMREKIPPSVGELQRIDATRCLLEVGAARPDAIAYHLALLGVDFEVREPPELAEEVGKLGKRLLAASHARKGAVDGQRRGRKARQL</sequence>
<dbReference type="GO" id="GO:0003677">
    <property type="term" value="F:DNA binding"/>
    <property type="evidence" value="ECO:0007669"/>
    <property type="project" value="UniProtKB-KW"/>
</dbReference>
<dbReference type="InterPro" id="IPR018356">
    <property type="entry name" value="Tscrpt_reg_HTH_DeoR_CS"/>
</dbReference>
<dbReference type="PANTHER" id="PTHR34580:SF3">
    <property type="entry name" value="PROTEIN PAFB"/>
    <property type="match status" value="1"/>
</dbReference>
<dbReference type="SUPFAM" id="SSF46785">
    <property type="entry name" value="Winged helix' DNA-binding domain"/>
    <property type="match status" value="1"/>
</dbReference>
<evidence type="ECO:0000313" key="5">
    <source>
        <dbReference type="EMBL" id="TDK25997.1"/>
    </source>
</evidence>
<dbReference type="Proteomes" id="UP000294796">
    <property type="component" value="Unassembled WGS sequence"/>
</dbReference>
<accession>A0A4R5TXQ9</accession>
<protein>
    <submittedName>
        <fullName evidence="5">YafY family transcriptional regulator</fullName>
    </submittedName>
</protein>
<dbReference type="Pfam" id="PF13280">
    <property type="entry name" value="WYL"/>
    <property type="match status" value="1"/>
</dbReference>
<organism evidence="5 6">
    <name type="scientific">Luteimonas aestuarii</name>
    <dbReference type="NCBI Taxonomy" id="453837"/>
    <lineage>
        <taxon>Bacteria</taxon>
        <taxon>Pseudomonadati</taxon>
        <taxon>Pseudomonadota</taxon>
        <taxon>Gammaproteobacteria</taxon>
        <taxon>Lysobacterales</taxon>
        <taxon>Lysobacteraceae</taxon>
        <taxon>Luteimonas</taxon>
    </lineage>
</organism>
<gene>
    <name evidence="5" type="ORF">E2F46_05160</name>
</gene>
<dbReference type="InterPro" id="IPR026881">
    <property type="entry name" value="WYL_dom"/>
</dbReference>
<name>A0A4R5TXQ9_9GAMM</name>
<evidence type="ECO:0000256" key="1">
    <source>
        <dbReference type="ARBA" id="ARBA00023015"/>
    </source>
</evidence>
<dbReference type="PIRSF" id="PIRSF016838">
    <property type="entry name" value="PafC"/>
    <property type="match status" value="1"/>
</dbReference>
<evidence type="ECO:0000259" key="4">
    <source>
        <dbReference type="PROSITE" id="PS51000"/>
    </source>
</evidence>
<dbReference type="GO" id="GO:0003700">
    <property type="term" value="F:DNA-binding transcription factor activity"/>
    <property type="evidence" value="ECO:0007669"/>
    <property type="project" value="InterPro"/>
</dbReference>
<dbReference type="InterPro" id="IPR013196">
    <property type="entry name" value="HTH_11"/>
</dbReference>
<dbReference type="PANTHER" id="PTHR34580">
    <property type="match status" value="1"/>
</dbReference>
<feature type="domain" description="HTH deoR-type" evidence="4">
    <location>
        <begin position="4"/>
        <end position="59"/>
    </location>
</feature>
<dbReference type="Pfam" id="PF08279">
    <property type="entry name" value="HTH_11"/>
    <property type="match status" value="1"/>
</dbReference>
<reference evidence="5 6" key="1">
    <citation type="submission" date="2019-03" db="EMBL/GenBank/DDBJ databases">
        <title>Luteimonas zhaokaii sp.nov., isolated from the rectal contents of Plateau pika in Yushu, Qinghai Province, China.</title>
        <authorList>
            <person name="Zhang G."/>
        </authorList>
    </citation>
    <scope>NUCLEOTIDE SEQUENCE [LARGE SCALE GENOMIC DNA]</scope>
    <source>
        <strain evidence="5 6">B9</strain>
    </source>
</reference>
<keyword evidence="1" id="KW-0805">Transcription regulation</keyword>
<dbReference type="Gene3D" id="1.10.10.10">
    <property type="entry name" value="Winged helix-like DNA-binding domain superfamily/Winged helix DNA-binding domain"/>
    <property type="match status" value="1"/>
</dbReference>
<evidence type="ECO:0000313" key="6">
    <source>
        <dbReference type="Proteomes" id="UP000294796"/>
    </source>
</evidence>